<reference evidence="2" key="1">
    <citation type="journal article" date="2014" name="Science">
        <title>Nonhuman genetics. Genomic basis for the convergent evolution of electric organs.</title>
        <authorList>
            <person name="Gallant J.R."/>
            <person name="Traeger L.L."/>
            <person name="Volkening J.D."/>
            <person name="Moffett H."/>
            <person name="Chen P.H."/>
            <person name="Novina C.D."/>
            <person name="Phillips G.N.Jr."/>
            <person name="Anand R."/>
            <person name="Wells G.B."/>
            <person name="Pinch M."/>
            <person name="Guth R."/>
            <person name="Unguez G.A."/>
            <person name="Albert J.S."/>
            <person name="Zakon H.H."/>
            <person name="Samanta M.P."/>
            <person name="Sussman M.R."/>
        </authorList>
    </citation>
    <scope>NUCLEOTIDE SEQUENCE [LARGE SCALE GENOMIC DNA]</scope>
</reference>
<reference evidence="1" key="3">
    <citation type="submission" date="2020-05" db="EMBL/GenBank/DDBJ databases">
        <title>Electrophorus electricus (electric eel) genome, fEleEle1, primary haplotype.</title>
        <authorList>
            <person name="Myers G."/>
            <person name="Meyer A."/>
            <person name="Fedrigo O."/>
            <person name="Formenti G."/>
            <person name="Rhie A."/>
            <person name="Tracey A."/>
            <person name="Sims Y."/>
            <person name="Jarvis E.D."/>
        </authorList>
    </citation>
    <scope>NUCLEOTIDE SEQUENCE [LARGE SCALE GENOMIC DNA]</scope>
</reference>
<evidence type="ECO:0008006" key="3">
    <source>
        <dbReference type="Google" id="ProtNLM"/>
    </source>
</evidence>
<sequence>DDREQCVRVRTSMSPRAAVISGVPQGSALDLLSLLFADDLKLWSALNQLWGWSEIWELPINWEKCSVLQVGPKLHATSHQLGTINIPSISQIKELSFSLSVDFKAKNFFKYKPLDLNAFKTTKEILSGRYVQIFEWYCK</sequence>
<keyword evidence="2" id="KW-1185">Reference proteome</keyword>
<dbReference type="Ensembl" id="ENSEEET00000038029.2">
    <property type="protein sequence ID" value="ENSEEEP00000037592.1"/>
    <property type="gene ID" value="ENSEEEG00000017883.2"/>
</dbReference>
<evidence type="ECO:0000313" key="1">
    <source>
        <dbReference type="Ensembl" id="ENSEEEP00000037592.1"/>
    </source>
</evidence>
<proteinExistence type="predicted"/>
<reference evidence="2" key="2">
    <citation type="journal article" date="2017" name="Sci. Adv.">
        <title>A tail of two voltages: Proteomic comparison of the three electric organs of the electric eel.</title>
        <authorList>
            <person name="Traeger L.L."/>
            <person name="Sabat G."/>
            <person name="Barrett-Wilt G.A."/>
            <person name="Wells G.B."/>
            <person name="Sussman M.R."/>
        </authorList>
    </citation>
    <scope>NUCLEOTIDE SEQUENCE [LARGE SCALE GENOMIC DNA]</scope>
</reference>
<name>A0A4W4GM69_ELEEL</name>
<accession>A0A4W4GM69</accession>
<evidence type="ECO:0000313" key="2">
    <source>
        <dbReference type="Proteomes" id="UP000314983"/>
    </source>
</evidence>
<protein>
    <recommendedName>
        <fullName evidence="3">Reverse transcriptase domain-containing protein</fullName>
    </recommendedName>
</protein>
<reference evidence="1" key="5">
    <citation type="submission" date="2025-09" db="UniProtKB">
        <authorList>
            <consortium name="Ensembl"/>
        </authorList>
    </citation>
    <scope>IDENTIFICATION</scope>
</reference>
<reference evidence="1" key="4">
    <citation type="submission" date="2025-08" db="UniProtKB">
        <authorList>
            <consortium name="Ensembl"/>
        </authorList>
    </citation>
    <scope>IDENTIFICATION</scope>
</reference>
<dbReference type="Proteomes" id="UP000314983">
    <property type="component" value="Chromosome 1"/>
</dbReference>
<organism evidence="1 2">
    <name type="scientific">Electrophorus electricus</name>
    <name type="common">Electric eel</name>
    <name type="synonym">Gymnotus electricus</name>
    <dbReference type="NCBI Taxonomy" id="8005"/>
    <lineage>
        <taxon>Eukaryota</taxon>
        <taxon>Metazoa</taxon>
        <taxon>Chordata</taxon>
        <taxon>Craniata</taxon>
        <taxon>Vertebrata</taxon>
        <taxon>Euteleostomi</taxon>
        <taxon>Actinopterygii</taxon>
        <taxon>Neopterygii</taxon>
        <taxon>Teleostei</taxon>
        <taxon>Ostariophysi</taxon>
        <taxon>Gymnotiformes</taxon>
        <taxon>Gymnotoidei</taxon>
        <taxon>Gymnotidae</taxon>
        <taxon>Electrophorus</taxon>
    </lineage>
</organism>
<dbReference type="AlphaFoldDB" id="A0A4W4GM69"/>